<feature type="non-terminal residue" evidence="9">
    <location>
        <position position="1"/>
    </location>
</feature>
<organism evidence="9 10">
    <name type="scientific">Oryctes borbonicus</name>
    <dbReference type="NCBI Taxonomy" id="1629725"/>
    <lineage>
        <taxon>Eukaryota</taxon>
        <taxon>Metazoa</taxon>
        <taxon>Ecdysozoa</taxon>
        <taxon>Arthropoda</taxon>
        <taxon>Hexapoda</taxon>
        <taxon>Insecta</taxon>
        <taxon>Pterygota</taxon>
        <taxon>Neoptera</taxon>
        <taxon>Endopterygota</taxon>
        <taxon>Coleoptera</taxon>
        <taxon>Polyphaga</taxon>
        <taxon>Scarabaeiformia</taxon>
        <taxon>Scarabaeidae</taxon>
        <taxon>Dynastinae</taxon>
        <taxon>Oryctes</taxon>
    </lineage>
</organism>
<dbReference type="GO" id="GO:0001653">
    <property type="term" value="F:peptide receptor activity"/>
    <property type="evidence" value="ECO:0007669"/>
    <property type="project" value="TreeGrafter"/>
</dbReference>
<dbReference type="GO" id="GO:0004383">
    <property type="term" value="F:guanylate cyclase activity"/>
    <property type="evidence" value="ECO:0007669"/>
    <property type="project" value="TreeGrafter"/>
</dbReference>
<dbReference type="CDD" id="cd07302">
    <property type="entry name" value="CHD"/>
    <property type="match status" value="1"/>
</dbReference>
<name>A0A0T6AVV6_9SCAR</name>
<comment type="caution">
    <text evidence="9">The sequence shown here is derived from an EMBL/GenBank/DDBJ whole genome shotgun (WGS) entry which is preliminary data.</text>
</comment>
<keyword evidence="3" id="KW-0547">Nucleotide-binding</keyword>
<dbReference type="GO" id="GO:0007168">
    <property type="term" value="P:receptor guanylyl cyclase signaling pathway"/>
    <property type="evidence" value="ECO:0007669"/>
    <property type="project" value="TreeGrafter"/>
</dbReference>
<dbReference type="OrthoDB" id="1890790at2759"/>
<evidence type="ECO:0000313" key="9">
    <source>
        <dbReference type="EMBL" id="KRT78926.1"/>
    </source>
</evidence>
<comment type="subcellular location">
    <subcellularLocation>
        <location evidence="1">Membrane</location>
    </subcellularLocation>
</comment>
<feature type="domain" description="Guanylate cyclase" evidence="8">
    <location>
        <begin position="1"/>
        <end position="69"/>
    </location>
</feature>
<dbReference type="Pfam" id="PF00211">
    <property type="entry name" value="Guanylate_cyc"/>
    <property type="match status" value="1"/>
</dbReference>
<sequence length="124" mass="13517">ERTKDHATNVADFSLAVIKGIKELKLPSGGEADVKIGIHSGPAVAGIVGIRVPRYCFFGDTINTASRMQSTSIPGKVHSSPQTKDLLPEDRYVIESRGIIKVKGKGDMETFFVYEKKVEGKQLN</sequence>
<evidence type="ECO:0000313" key="10">
    <source>
        <dbReference type="Proteomes" id="UP000051574"/>
    </source>
</evidence>
<dbReference type="GO" id="GO:0005886">
    <property type="term" value="C:plasma membrane"/>
    <property type="evidence" value="ECO:0007669"/>
    <property type="project" value="TreeGrafter"/>
</dbReference>
<dbReference type="InterPro" id="IPR001054">
    <property type="entry name" value="A/G_cyclase"/>
</dbReference>
<evidence type="ECO:0000256" key="6">
    <source>
        <dbReference type="ARBA" id="ARBA00023180"/>
    </source>
</evidence>
<dbReference type="InterPro" id="IPR050401">
    <property type="entry name" value="Cyclic_nucleotide_synthase"/>
</dbReference>
<keyword evidence="4" id="KW-1133">Transmembrane helix</keyword>
<dbReference type="InterPro" id="IPR029787">
    <property type="entry name" value="Nucleotide_cyclase"/>
</dbReference>
<dbReference type="GO" id="GO:0004016">
    <property type="term" value="F:adenylate cyclase activity"/>
    <property type="evidence" value="ECO:0007669"/>
    <property type="project" value="TreeGrafter"/>
</dbReference>
<dbReference type="AlphaFoldDB" id="A0A0T6AVV6"/>
<protein>
    <submittedName>
        <fullName evidence="9">Adenylate and Guanylate cyclase</fullName>
    </submittedName>
</protein>
<keyword evidence="6" id="KW-0325">Glycoprotein</keyword>
<evidence type="ECO:0000259" key="8">
    <source>
        <dbReference type="PROSITE" id="PS50125"/>
    </source>
</evidence>
<keyword evidence="5" id="KW-0472">Membrane</keyword>
<reference evidence="9 10" key="1">
    <citation type="submission" date="2015-09" db="EMBL/GenBank/DDBJ databases">
        <title>Draft genome of the scarab beetle Oryctes borbonicus.</title>
        <authorList>
            <person name="Meyer J.M."/>
            <person name="Markov G.V."/>
            <person name="Baskaran P."/>
            <person name="Herrmann M."/>
            <person name="Sommer R.J."/>
            <person name="Roedelsperger C."/>
        </authorList>
    </citation>
    <scope>NUCLEOTIDE SEQUENCE [LARGE SCALE GENOMIC DNA]</scope>
    <source>
        <strain evidence="9">OB123</strain>
        <tissue evidence="9">Whole animal</tissue>
    </source>
</reference>
<gene>
    <name evidence="9" type="ORF">AMK59_6629</name>
</gene>
<dbReference type="PROSITE" id="PS50125">
    <property type="entry name" value="GUANYLATE_CYCLASE_2"/>
    <property type="match status" value="1"/>
</dbReference>
<dbReference type="PANTHER" id="PTHR11920">
    <property type="entry name" value="GUANYLYL CYCLASE"/>
    <property type="match status" value="1"/>
</dbReference>
<keyword evidence="10" id="KW-1185">Reference proteome</keyword>
<evidence type="ECO:0000256" key="4">
    <source>
        <dbReference type="ARBA" id="ARBA00022989"/>
    </source>
</evidence>
<keyword evidence="2" id="KW-0812">Transmembrane</keyword>
<proteinExistence type="predicted"/>
<evidence type="ECO:0000256" key="2">
    <source>
        <dbReference type="ARBA" id="ARBA00022692"/>
    </source>
</evidence>
<dbReference type="Proteomes" id="UP000051574">
    <property type="component" value="Unassembled WGS sequence"/>
</dbReference>
<evidence type="ECO:0000256" key="3">
    <source>
        <dbReference type="ARBA" id="ARBA00022741"/>
    </source>
</evidence>
<dbReference type="SUPFAM" id="SSF55073">
    <property type="entry name" value="Nucleotide cyclase"/>
    <property type="match status" value="1"/>
</dbReference>
<keyword evidence="7" id="KW-0456">Lyase</keyword>
<evidence type="ECO:0000256" key="5">
    <source>
        <dbReference type="ARBA" id="ARBA00023136"/>
    </source>
</evidence>
<dbReference type="PANTHER" id="PTHR11920:SF335">
    <property type="entry name" value="GUANYLATE CYCLASE"/>
    <property type="match status" value="1"/>
</dbReference>
<dbReference type="Gene3D" id="3.30.70.1230">
    <property type="entry name" value="Nucleotide cyclase"/>
    <property type="match status" value="1"/>
</dbReference>
<accession>A0A0T6AVV6</accession>
<dbReference type="GO" id="GO:0000166">
    <property type="term" value="F:nucleotide binding"/>
    <property type="evidence" value="ECO:0007669"/>
    <property type="project" value="UniProtKB-KW"/>
</dbReference>
<evidence type="ECO:0000256" key="1">
    <source>
        <dbReference type="ARBA" id="ARBA00004370"/>
    </source>
</evidence>
<dbReference type="GO" id="GO:0035556">
    <property type="term" value="P:intracellular signal transduction"/>
    <property type="evidence" value="ECO:0007669"/>
    <property type="project" value="InterPro"/>
</dbReference>
<dbReference type="EMBL" id="LJIG01022747">
    <property type="protein sequence ID" value="KRT78926.1"/>
    <property type="molecule type" value="Genomic_DNA"/>
</dbReference>
<evidence type="ECO:0000256" key="7">
    <source>
        <dbReference type="ARBA" id="ARBA00023239"/>
    </source>
</evidence>